<dbReference type="PANTHER" id="PTHR47965:SF6">
    <property type="entry name" value="ASPARTIC PROTEINASE GIP1-RELATED"/>
    <property type="match status" value="1"/>
</dbReference>
<protein>
    <submittedName>
        <fullName evidence="4">Eukaryotic aspartyl protease family protein</fullName>
    </submittedName>
</protein>
<dbReference type="InterPro" id="IPR021109">
    <property type="entry name" value="Peptidase_aspartic_dom_sf"/>
</dbReference>
<dbReference type="Pfam" id="PF14543">
    <property type="entry name" value="TAXi_N"/>
    <property type="match status" value="1"/>
</dbReference>
<dbReference type="AlphaFoldDB" id="A0A5A7NWX5"/>
<evidence type="ECO:0000256" key="1">
    <source>
        <dbReference type="ARBA" id="ARBA00007447"/>
    </source>
</evidence>
<evidence type="ECO:0000313" key="5">
    <source>
        <dbReference type="Proteomes" id="UP000325081"/>
    </source>
</evidence>
<dbReference type="InterPro" id="IPR001461">
    <property type="entry name" value="Aspartic_peptidase_A1"/>
</dbReference>
<comment type="caution">
    <text evidence="4">The sequence shown here is derived from an EMBL/GenBank/DDBJ whole genome shotgun (WGS) entry which is preliminary data.</text>
</comment>
<evidence type="ECO:0000256" key="2">
    <source>
        <dbReference type="SAM" id="SignalP"/>
    </source>
</evidence>
<dbReference type="PROSITE" id="PS51767">
    <property type="entry name" value="PEPTIDASE_A1"/>
    <property type="match status" value="1"/>
</dbReference>
<feature type="domain" description="Peptidase A1" evidence="3">
    <location>
        <begin position="35"/>
        <end position="356"/>
    </location>
</feature>
<proteinExistence type="inferred from homology"/>
<dbReference type="Proteomes" id="UP000325081">
    <property type="component" value="Unassembled WGS sequence"/>
</dbReference>
<reference evidence="5" key="1">
    <citation type="journal article" date="2019" name="Curr. Biol.">
        <title>Genome Sequence of Striga asiatica Provides Insight into the Evolution of Plant Parasitism.</title>
        <authorList>
            <person name="Yoshida S."/>
            <person name="Kim S."/>
            <person name="Wafula E.K."/>
            <person name="Tanskanen J."/>
            <person name="Kim Y.M."/>
            <person name="Honaas L."/>
            <person name="Yang Z."/>
            <person name="Spallek T."/>
            <person name="Conn C.E."/>
            <person name="Ichihashi Y."/>
            <person name="Cheong K."/>
            <person name="Cui S."/>
            <person name="Der J.P."/>
            <person name="Gundlach H."/>
            <person name="Jiao Y."/>
            <person name="Hori C."/>
            <person name="Ishida J.K."/>
            <person name="Kasahara H."/>
            <person name="Kiba T."/>
            <person name="Kim M.S."/>
            <person name="Koo N."/>
            <person name="Laohavisit A."/>
            <person name="Lee Y.H."/>
            <person name="Lumba S."/>
            <person name="McCourt P."/>
            <person name="Mortimer J.C."/>
            <person name="Mutuku J.M."/>
            <person name="Nomura T."/>
            <person name="Sasaki-Sekimoto Y."/>
            <person name="Seto Y."/>
            <person name="Wang Y."/>
            <person name="Wakatake T."/>
            <person name="Sakakibara H."/>
            <person name="Demura T."/>
            <person name="Yamaguchi S."/>
            <person name="Yoneyama K."/>
            <person name="Manabe R.I."/>
            <person name="Nelson D.C."/>
            <person name="Schulman A.H."/>
            <person name="Timko M.P."/>
            <person name="dePamphilis C.W."/>
            <person name="Choi D."/>
            <person name="Shirasu K."/>
        </authorList>
    </citation>
    <scope>NUCLEOTIDE SEQUENCE [LARGE SCALE GENOMIC DNA]</scope>
    <source>
        <strain evidence="5">cv. UVA1</strain>
    </source>
</reference>
<dbReference type="EMBL" id="BKCP01000001">
    <property type="protein sequence ID" value="GER24811.1"/>
    <property type="molecule type" value="Genomic_DNA"/>
</dbReference>
<dbReference type="Gene3D" id="2.40.70.10">
    <property type="entry name" value="Acid Proteases"/>
    <property type="match status" value="4"/>
</dbReference>
<evidence type="ECO:0000259" key="3">
    <source>
        <dbReference type="PROSITE" id="PS51767"/>
    </source>
</evidence>
<keyword evidence="5" id="KW-1185">Reference proteome</keyword>
<accession>A0A5A7NWX5</accession>
<keyword evidence="4" id="KW-0645">Protease</keyword>
<feature type="signal peptide" evidence="2">
    <location>
        <begin position="1"/>
        <end position="20"/>
    </location>
</feature>
<keyword evidence="4" id="KW-0378">Hydrolase</keyword>
<keyword evidence="2" id="KW-0732">Signal</keyword>
<dbReference type="GO" id="GO:0004190">
    <property type="term" value="F:aspartic-type endopeptidase activity"/>
    <property type="evidence" value="ECO:0007669"/>
    <property type="project" value="InterPro"/>
</dbReference>
<dbReference type="SUPFAM" id="SSF50630">
    <property type="entry name" value="Acid proteases"/>
    <property type="match status" value="2"/>
</dbReference>
<comment type="similarity">
    <text evidence="1">Belongs to the peptidase A1 family.</text>
</comment>
<dbReference type="PANTHER" id="PTHR47965">
    <property type="entry name" value="ASPARTYL PROTEASE-RELATED"/>
    <property type="match status" value="1"/>
</dbReference>
<dbReference type="GO" id="GO:0006508">
    <property type="term" value="P:proteolysis"/>
    <property type="evidence" value="ECO:0007669"/>
    <property type="project" value="UniProtKB-KW"/>
</dbReference>
<dbReference type="Pfam" id="PF14541">
    <property type="entry name" value="TAXi_C"/>
    <property type="match status" value="1"/>
</dbReference>
<dbReference type="InterPro" id="IPR033121">
    <property type="entry name" value="PEPTIDASE_A1"/>
</dbReference>
<organism evidence="4 5">
    <name type="scientific">Striga asiatica</name>
    <name type="common">Asiatic witchweed</name>
    <name type="synonym">Buchnera asiatica</name>
    <dbReference type="NCBI Taxonomy" id="4170"/>
    <lineage>
        <taxon>Eukaryota</taxon>
        <taxon>Viridiplantae</taxon>
        <taxon>Streptophyta</taxon>
        <taxon>Embryophyta</taxon>
        <taxon>Tracheophyta</taxon>
        <taxon>Spermatophyta</taxon>
        <taxon>Magnoliopsida</taxon>
        <taxon>eudicotyledons</taxon>
        <taxon>Gunneridae</taxon>
        <taxon>Pentapetalae</taxon>
        <taxon>asterids</taxon>
        <taxon>lamiids</taxon>
        <taxon>Lamiales</taxon>
        <taxon>Orobanchaceae</taxon>
        <taxon>Buchnereae</taxon>
        <taxon>Striga</taxon>
    </lineage>
</organism>
<dbReference type="InterPro" id="IPR032861">
    <property type="entry name" value="TAXi_N"/>
</dbReference>
<name>A0A5A7NWX5_STRAF</name>
<feature type="chain" id="PRO_5022872547" evidence="2">
    <location>
        <begin position="21"/>
        <end position="479"/>
    </location>
</feature>
<dbReference type="InterPro" id="IPR032799">
    <property type="entry name" value="TAXi_C"/>
</dbReference>
<evidence type="ECO:0000313" key="4">
    <source>
        <dbReference type="EMBL" id="GER24811.1"/>
    </source>
</evidence>
<dbReference type="OrthoDB" id="1904546at2759"/>
<sequence>MLRIIASFFLSSLYVQISSPAFLAPVVKDLSTQKHIMSVYLNTPPQPTNLLLDLGASATLLKCRARKTNPIAGQPTTRSLSMPVTDGSNPGPLKPIPDFAFSCGYRSSLKGPMGLAGLGRSNLSIPAQVSTKIRQYCQVFALCLSGSPSAPGVAFFGSAGPYNFLPGKVDLSKHLNYTPLVSVRNNPEYFIILKSVLVNGKAVKVDHHREHSPELVAMLSTVTPYTVLRTNIFEAVVRAFAEECSSALNLTAVARAVGPFGLCYEADEVAVGRAGPEVPTVDLVVGGEDSVWRMFGSNSMVRVYGGEAGEDDVWCMGFVDGGARLGGGAADVVIGAHQMEDSLVEVDLEGGRLGFSSSVMVQGTMCANFNFTTNDHVLEDVSESESLILIILKKKRRSQRDVPPRSTSWQWHGPFGLCYEANEMAMGRAGPEVPTVDLVVGVGIRCGEYVVIGAHQMEDSLVEFDMEGGMLGFSSSVMV</sequence>
<gene>
    <name evidence="4" type="ORF">STAS_00356</name>
</gene>